<evidence type="ECO:0000256" key="7">
    <source>
        <dbReference type="ARBA" id="ARBA00022840"/>
    </source>
</evidence>
<dbReference type="PROSITE" id="PS00108">
    <property type="entry name" value="PROTEIN_KINASE_ST"/>
    <property type="match status" value="1"/>
</dbReference>
<proteinExistence type="inferred from homology"/>
<dbReference type="PROSITE" id="PS50011">
    <property type="entry name" value="PROTEIN_KINASE_DOM"/>
    <property type="match status" value="1"/>
</dbReference>
<keyword evidence="3" id="KW-0597">Phosphoprotein</keyword>
<dbReference type="AlphaFoldDB" id="A0A199UCW1"/>
<comment type="catalytic activity">
    <reaction evidence="9">
        <text>L-seryl-[protein] + ATP = O-phospho-L-seryl-[protein] + ADP + H(+)</text>
        <dbReference type="Rhea" id="RHEA:17989"/>
        <dbReference type="Rhea" id="RHEA-COMP:9863"/>
        <dbReference type="Rhea" id="RHEA-COMP:11604"/>
        <dbReference type="ChEBI" id="CHEBI:15378"/>
        <dbReference type="ChEBI" id="CHEBI:29999"/>
        <dbReference type="ChEBI" id="CHEBI:30616"/>
        <dbReference type="ChEBI" id="CHEBI:83421"/>
        <dbReference type="ChEBI" id="CHEBI:456216"/>
        <dbReference type="EC" id="2.7.11.1"/>
    </reaction>
</comment>
<dbReference type="EMBL" id="LSRQ01008448">
    <property type="protein sequence ID" value="OAY62573.1"/>
    <property type="molecule type" value="Genomic_DNA"/>
</dbReference>
<dbReference type="GO" id="GO:0004674">
    <property type="term" value="F:protein serine/threonine kinase activity"/>
    <property type="evidence" value="ECO:0007669"/>
    <property type="project" value="UniProtKB-KW"/>
</dbReference>
<dbReference type="SUPFAM" id="SSF56112">
    <property type="entry name" value="Protein kinase-like (PK-like)"/>
    <property type="match status" value="1"/>
</dbReference>
<evidence type="ECO:0000256" key="10">
    <source>
        <dbReference type="PROSITE-ProRule" id="PRU10141"/>
    </source>
</evidence>
<feature type="signal peptide" evidence="12">
    <location>
        <begin position="1"/>
        <end position="31"/>
    </location>
</feature>
<dbReference type="FunFam" id="3.30.200.20:FF:000182">
    <property type="entry name" value="PTI1-like tyrosine-protein kinase 3"/>
    <property type="match status" value="1"/>
</dbReference>
<evidence type="ECO:0000256" key="1">
    <source>
        <dbReference type="ARBA" id="ARBA00012513"/>
    </source>
</evidence>
<organism evidence="14 15">
    <name type="scientific">Ananas comosus</name>
    <name type="common">Pineapple</name>
    <name type="synonym">Ananas ananas</name>
    <dbReference type="NCBI Taxonomy" id="4615"/>
    <lineage>
        <taxon>Eukaryota</taxon>
        <taxon>Viridiplantae</taxon>
        <taxon>Streptophyta</taxon>
        <taxon>Embryophyta</taxon>
        <taxon>Tracheophyta</taxon>
        <taxon>Spermatophyta</taxon>
        <taxon>Magnoliopsida</taxon>
        <taxon>Liliopsida</taxon>
        <taxon>Poales</taxon>
        <taxon>Bromeliaceae</taxon>
        <taxon>Bromelioideae</taxon>
        <taxon>Ananas</taxon>
    </lineage>
</organism>
<dbReference type="PANTHER" id="PTHR47983">
    <property type="entry name" value="PTO-INTERACTING PROTEIN 1-LIKE"/>
    <property type="match status" value="1"/>
</dbReference>
<comment type="caution">
    <text evidence="14">The sequence shown here is derived from an EMBL/GenBank/DDBJ whole genome shotgun (WGS) entry which is preliminary data.</text>
</comment>
<dbReference type="InterPro" id="IPR008271">
    <property type="entry name" value="Ser/Thr_kinase_AS"/>
</dbReference>
<feature type="chain" id="PRO_5008285166" description="non-specific serine/threonine protein kinase" evidence="12">
    <location>
        <begin position="32"/>
        <end position="439"/>
    </location>
</feature>
<keyword evidence="12" id="KW-0732">Signal</keyword>
<protein>
    <recommendedName>
        <fullName evidence="1">non-specific serine/threonine protein kinase</fullName>
        <ecNumber evidence="1">2.7.11.1</ecNumber>
    </recommendedName>
</protein>
<keyword evidence="5 10" id="KW-0547">Nucleotide-binding</keyword>
<feature type="domain" description="Protein kinase" evidence="13">
    <location>
        <begin position="146"/>
        <end position="426"/>
    </location>
</feature>
<keyword evidence="2 11" id="KW-0723">Serine/threonine-protein kinase</keyword>
<dbReference type="CDD" id="cd14066">
    <property type="entry name" value="STKc_IRAK"/>
    <property type="match status" value="1"/>
</dbReference>
<feature type="non-terminal residue" evidence="14">
    <location>
        <position position="1"/>
    </location>
</feature>
<comment type="catalytic activity">
    <reaction evidence="8">
        <text>L-threonyl-[protein] + ATP = O-phospho-L-threonyl-[protein] + ADP + H(+)</text>
        <dbReference type="Rhea" id="RHEA:46608"/>
        <dbReference type="Rhea" id="RHEA-COMP:11060"/>
        <dbReference type="Rhea" id="RHEA-COMP:11605"/>
        <dbReference type="ChEBI" id="CHEBI:15378"/>
        <dbReference type="ChEBI" id="CHEBI:30013"/>
        <dbReference type="ChEBI" id="CHEBI:30616"/>
        <dbReference type="ChEBI" id="CHEBI:61977"/>
        <dbReference type="ChEBI" id="CHEBI:456216"/>
        <dbReference type="EC" id="2.7.11.1"/>
    </reaction>
</comment>
<comment type="similarity">
    <text evidence="11">Belongs to the protein kinase superfamily.</text>
</comment>
<keyword evidence="4" id="KW-0808">Transferase</keyword>
<name>A0A199UCW1_ANACO</name>
<dbReference type="GO" id="GO:0005524">
    <property type="term" value="F:ATP binding"/>
    <property type="evidence" value="ECO:0007669"/>
    <property type="project" value="UniProtKB-UniRule"/>
</dbReference>
<evidence type="ECO:0000256" key="12">
    <source>
        <dbReference type="SAM" id="SignalP"/>
    </source>
</evidence>
<accession>A0A199UCW1</accession>
<dbReference type="Pfam" id="PF07714">
    <property type="entry name" value="PK_Tyr_Ser-Thr"/>
    <property type="match status" value="1"/>
</dbReference>
<dbReference type="SMART" id="SM00220">
    <property type="entry name" value="S_TKc"/>
    <property type="match status" value="1"/>
</dbReference>
<keyword evidence="7 10" id="KW-0067">ATP-binding</keyword>
<dbReference type="PANTHER" id="PTHR47983:SF40">
    <property type="entry name" value="OS01G0323100 PROTEIN"/>
    <property type="match status" value="1"/>
</dbReference>
<reference evidence="14 15" key="1">
    <citation type="journal article" date="2016" name="DNA Res.">
        <title>The draft genome of MD-2 pineapple using hybrid error correction of long reads.</title>
        <authorList>
            <person name="Redwan R.M."/>
            <person name="Saidin A."/>
            <person name="Kumar S.V."/>
        </authorList>
    </citation>
    <scope>NUCLEOTIDE SEQUENCE [LARGE SCALE GENOMIC DNA]</scope>
    <source>
        <strain evidence="15">cv. MD2</strain>
        <tissue evidence="14">Leaf</tissue>
    </source>
</reference>
<sequence length="439" mass="48799">KAFFRSIGESTGIFFFFFFLLDLLPLPPLAPRERSEIDCARLSLFFSDRIDYAGGSSFNFGRSCVSPVSLETIDDSERIRMDPLRQAMQQVPFLDLSRKSLLWFYSNYGASYASHPAPRAPQPVRMQPIEVPSISVEEIKEIAKNFSNDALIGEGSYARVYYGVLRNGRKSAVKKLDASKQPDQEFLTQVSMVSRLTHENVIELLGYCVDGNLRVLAYDYATMGPLHDILHGRKGVKGAQPGPVLSWAQRVKIAVGAARGLEYLHEKAQPQVIHRDIKSSNILLFEDYVAKIGDFDLSNQSPDMAARLHSTRVLGTFGYHSPEYAMTGQLSTKSDVYSFGVVLLELLTGRKPVDHTLPRGQQSLVTWAAPRLSEDKVRQCVDPRLGSEYPPKAVAKLAAVAALCIQYEADFRPNMSIVVKALQPLLNVRSGPSAEAPRV</sequence>
<dbReference type="Gene3D" id="3.30.200.20">
    <property type="entry name" value="Phosphorylase Kinase, domain 1"/>
    <property type="match status" value="1"/>
</dbReference>
<dbReference type="InterPro" id="IPR052101">
    <property type="entry name" value="Plant_StressResp_Kinase"/>
</dbReference>
<dbReference type="PROSITE" id="PS00107">
    <property type="entry name" value="PROTEIN_KINASE_ATP"/>
    <property type="match status" value="1"/>
</dbReference>
<dbReference type="EC" id="2.7.11.1" evidence="1"/>
<dbReference type="Proteomes" id="UP000092600">
    <property type="component" value="Unassembled WGS sequence"/>
</dbReference>
<keyword evidence="6" id="KW-0418">Kinase</keyword>
<evidence type="ECO:0000313" key="15">
    <source>
        <dbReference type="Proteomes" id="UP000092600"/>
    </source>
</evidence>
<dbReference type="InterPro" id="IPR001245">
    <property type="entry name" value="Ser-Thr/Tyr_kinase_cat_dom"/>
</dbReference>
<dbReference type="STRING" id="4615.A0A199UCW1"/>
<gene>
    <name evidence="14" type="ORF">ACMD2_01204</name>
</gene>
<evidence type="ECO:0000256" key="8">
    <source>
        <dbReference type="ARBA" id="ARBA00047899"/>
    </source>
</evidence>
<evidence type="ECO:0000313" key="14">
    <source>
        <dbReference type="EMBL" id="OAY62573.1"/>
    </source>
</evidence>
<evidence type="ECO:0000256" key="4">
    <source>
        <dbReference type="ARBA" id="ARBA00022679"/>
    </source>
</evidence>
<evidence type="ECO:0000256" key="11">
    <source>
        <dbReference type="RuleBase" id="RU000304"/>
    </source>
</evidence>
<dbReference type="FunFam" id="1.10.510.10:FF:000195">
    <property type="entry name" value="pto-interacting protein 1"/>
    <property type="match status" value="1"/>
</dbReference>
<evidence type="ECO:0000259" key="13">
    <source>
        <dbReference type="PROSITE" id="PS50011"/>
    </source>
</evidence>
<dbReference type="InterPro" id="IPR017441">
    <property type="entry name" value="Protein_kinase_ATP_BS"/>
</dbReference>
<evidence type="ECO:0000256" key="3">
    <source>
        <dbReference type="ARBA" id="ARBA00022553"/>
    </source>
</evidence>
<dbReference type="Gene3D" id="1.10.510.10">
    <property type="entry name" value="Transferase(Phosphotransferase) domain 1"/>
    <property type="match status" value="1"/>
</dbReference>
<dbReference type="InterPro" id="IPR000719">
    <property type="entry name" value="Prot_kinase_dom"/>
</dbReference>
<evidence type="ECO:0000256" key="6">
    <source>
        <dbReference type="ARBA" id="ARBA00022777"/>
    </source>
</evidence>
<evidence type="ECO:0000256" key="9">
    <source>
        <dbReference type="ARBA" id="ARBA00048679"/>
    </source>
</evidence>
<dbReference type="InterPro" id="IPR011009">
    <property type="entry name" value="Kinase-like_dom_sf"/>
</dbReference>
<evidence type="ECO:0000256" key="5">
    <source>
        <dbReference type="ARBA" id="ARBA00022741"/>
    </source>
</evidence>
<evidence type="ECO:0000256" key="2">
    <source>
        <dbReference type="ARBA" id="ARBA00022527"/>
    </source>
</evidence>
<feature type="binding site" evidence="10">
    <location>
        <position position="175"/>
    </location>
    <ligand>
        <name>ATP</name>
        <dbReference type="ChEBI" id="CHEBI:30616"/>
    </ligand>
</feature>